<evidence type="ECO:0000313" key="2">
    <source>
        <dbReference type="Ensembl" id="ENSCCRP00000083802.1"/>
    </source>
</evidence>
<dbReference type="Ensembl" id="ENSCCRT00000090981.2">
    <property type="protein sequence ID" value="ENSCCRP00000083802.1"/>
    <property type="gene ID" value="ENSCCRG00000045624.2"/>
</dbReference>
<feature type="region of interest" description="Disordered" evidence="1">
    <location>
        <begin position="272"/>
        <end position="327"/>
    </location>
</feature>
<dbReference type="AlphaFoldDB" id="A0A8C1EZB8"/>
<dbReference type="Proteomes" id="UP001108240">
    <property type="component" value="Unplaced"/>
</dbReference>
<dbReference type="GeneTree" id="ENSGT00990000210053"/>
<organism evidence="2 3">
    <name type="scientific">Cyprinus carpio carpio</name>
    <dbReference type="NCBI Taxonomy" id="630221"/>
    <lineage>
        <taxon>Eukaryota</taxon>
        <taxon>Metazoa</taxon>
        <taxon>Chordata</taxon>
        <taxon>Craniata</taxon>
        <taxon>Vertebrata</taxon>
        <taxon>Euteleostomi</taxon>
        <taxon>Actinopterygii</taxon>
        <taxon>Neopterygii</taxon>
        <taxon>Teleostei</taxon>
        <taxon>Ostariophysi</taxon>
        <taxon>Cypriniformes</taxon>
        <taxon>Cyprinidae</taxon>
        <taxon>Cyprininae</taxon>
        <taxon>Cyprinus</taxon>
    </lineage>
</organism>
<name>A0A8C1EZB8_CYPCA</name>
<reference evidence="2" key="1">
    <citation type="submission" date="2025-08" db="UniProtKB">
        <authorList>
            <consortium name="Ensembl"/>
        </authorList>
    </citation>
    <scope>IDENTIFICATION</scope>
</reference>
<evidence type="ECO:0000313" key="3">
    <source>
        <dbReference type="Proteomes" id="UP001108240"/>
    </source>
</evidence>
<protein>
    <submittedName>
        <fullName evidence="2">Zgc:194210</fullName>
    </submittedName>
</protein>
<reference evidence="2" key="2">
    <citation type="submission" date="2025-09" db="UniProtKB">
        <authorList>
            <consortium name="Ensembl"/>
        </authorList>
    </citation>
    <scope>IDENTIFICATION</scope>
</reference>
<feature type="compositionally biased region" description="Basic and acidic residues" evidence="1">
    <location>
        <begin position="278"/>
        <end position="291"/>
    </location>
</feature>
<proteinExistence type="predicted"/>
<evidence type="ECO:0000256" key="1">
    <source>
        <dbReference type="SAM" id="MobiDB-lite"/>
    </source>
</evidence>
<feature type="compositionally biased region" description="Basic and acidic residues" evidence="1">
    <location>
        <begin position="304"/>
        <end position="319"/>
    </location>
</feature>
<sequence length="442" mass="49977">MKLLSRSATCTRIKPHMTHESFRRTSALTMKLTNICLTLLVFINAVHSAAMREKSEDLLHFLKDAFEMNLPFDHTDPTQLSEMDLATEKILDPVHPTDPTAECKASEIVVNSADFSNTTPRPNLADLADVAEERSIESSNSDSRFAERSSTEDSREGDSDKRLQLRTTLRDTHKALQEHYGNSAESMSMDRTVMDIDMTEGSNKHIDKATVMEDTSSQEMDRPEENGRYRPPRTQKMLEKHNSVVTDTGRQNLDFMKEMDPIIQSFSARMNLKGQTGKPHDTDKPQQESHRRAMVLDSPEFVDTLDRPDLYADSEERGGGRGTSQTQISGIKAKLNYAANQDTLDDSRELADPMPGCTETSVEHPMEENNKRGLDAPNVDQKIQKDTMSYQNQLRKICPTKGIRASNNPRAQLDLDSPERVNSELLDRDNSRERMEYVAVPL</sequence>
<feature type="compositionally biased region" description="Basic and acidic residues" evidence="1">
    <location>
        <begin position="144"/>
        <end position="163"/>
    </location>
</feature>
<keyword evidence="3" id="KW-1185">Reference proteome</keyword>
<feature type="region of interest" description="Disordered" evidence="1">
    <location>
        <begin position="131"/>
        <end position="163"/>
    </location>
</feature>
<accession>A0A8C1EZB8</accession>